<dbReference type="RefSeq" id="WP_269038326.1">
    <property type="nucleotide sequence ID" value="NZ_CP114040.1"/>
</dbReference>
<protein>
    <recommendedName>
        <fullName evidence="3">Lipoprotein</fullName>
    </recommendedName>
</protein>
<gene>
    <name evidence="1" type="ORF">O0S08_07445</name>
</gene>
<name>A0ABY7H9N6_9BACT</name>
<sequence>MRQGVLLLVSSLVVACGPSQSYKVIDVPYCKVPEGQLRGSFAEQLRWVYKAGDSWGEGPLSGERGGLGLGVLDSAPTSEMVLAILSCPVGEAGDPTPSQNGGKELTASKVPEVCRGQQTVYHGTLKAVDDATAKERGYAGVFHFPEVPLTCTTGTLARTTSAEIEPAPKK</sequence>
<dbReference type="EMBL" id="CP114040">
    <property type="protein sequence ID" value="WAS95984.1"/>
    <property type="molecule type" value="Genomic_DNA"/>
</dbReference>
<evidence type="ECO:0008006" key="3">
    <source>
        <dbReference type="Google" id="ProtNLM"/>
    </source>
</evidence>
<evidence type="ECO:0000313" key="1">
    <source>
        <dbReference type="EMBL" id="WAS95984.1"/>
    </source>
</evidence>
<evidence type="ECO:0000313" key="2">
    <source>
        <dbReference type="Proteomes" id="UP001164459"/>
    </source>
</evidence>
<dbReference type="PROSITE" id="PS51257">
    <property type="entry name" value="PROKAR_LIPOPROTEIN"/>
    <property type="match status" value="1"/>
</dbReference>
<reference evidence="1" key="1">
    <citation type="submission" date="2022-11" db="EMBL/GenBank/DDBJ databases">
        <title>Minimal conservation of predation-associated metabolite biosynthetic gene clusters underscores biosynthetic potential of Myxococcota including descriptions for ten novel species: Archangium lansinium sp. nov., Myxococcus landrumus sp. nov., Nannocystis bai.</title>
        <authorList>
            <person name="Ahearne A."/>
            <person name="Stevens C."/>
            <person name="Dowd S."/>
        </authorList>
    </citation>
    <scope>NUCLEOTIDE SEQUENCE</scope>
    <source>
        <strain evidence="1">Fl3</strain>
    </source>
</reference>
<accession>A0ABY7H9N6</accession>
<proteinExistence type="predicted"/>
<dbReference type="Proteomes" id="UP001164459">
    <property type="component" value="Chromosome"/>
</dbReference>
<organism evidence="1 2">
    <name type="scientific">Nannocystis punicea</name>
    <dbReference type="NCBI Taxonomy" id="2995304"/>
    <lineage>
        <taxon>Bacteria</taxon>
        <taxon>Pseudomonadati</taxon>
        <taxon>Myxococcota</taxon>
        <taxon>Polyangia</taxon>
        <taxon>Nannocystales</taxon>
        <taxon>Nannocystaceae</taxon>
        <taxon>Nannocystis</taxon>
    </lineage>
</organism>
<keyword evidence="2" id="KW-1185">Reference proteome</keyword>